<organism evidence="1 2">
    <name type="scientific">Melghiribacillus thermohalophilus</name>
    <dbReference type="NCBI Taxonomy" id="1324956"/>
    <lineage>
        <taxon>Bacteria</taxon>
        <taxon>Bacillati</taxon>
        <taxon>Bacillota</taxon>
        <taxon>Bacilli</taxon>
        <taxon>Bacillales</taxon>
        <taxon>Bacillaceae</taxon>
        <taxon>Melghiribacillus</taxon>
    </lineage>
</organism>
<dbReference type="Proteomes" id="UP000294650">
    <property type="component" value="Unassembled WGS sequence"/>
</dbReference>
<evidence type="ECO:0000313" key="2">
    <source>
        <dbReference type="Proteomes" id="UP000294650"/>
    </source>
</evidence>
<accession>A0A4V2V2Y4</accession>
<dbReference type="EMBL" id="SMAN01000001">
    <property type="protein sequence ID" value="TCT26921.1"/>
    <property type="molecule type" value="Genomic_DNA"/>
</dbReference>
<proteinExistence type="predicted"/>
<sequence>MRVKCVLCDKVETIDSYSLTAKKLRKRRMLTYMCHQCNERIKKRTFERKKTGRFYLFREQKKHKHL</sequence>
<reference evidence="1 2" key="1">
    <citation type="submission" date="2019-03" db="EMBL/GenBank/DDBJ databases">
        <title>Genomic Encyclopedia of Type Strains, Phase IV (KMG-IV): sequencing the most valuable type-strain genomes for metagenomic binning, comparative biology and taxonomic classification.</title>
        <authorList>
            <person name="Goeker M."/>
        </authorList>
    </citation>
    <scope>NUCLEOTIDE SEQUENCE [LARGE SCALE GENOMIC DNA]</scope>
    <source>
        <strain evidence="1 2">DSM 25894</strain>
    </source>
</reference>
<dbReference type="InterPro" id="IPR019241">
    <property type="entry name" value="DUF2197"/>
</dbReference>
<dbReference type="OrthoDB" id="2989868at2"/>
<dbReference type="AlphaFoldDB" id="A0A4V2V2Y4"/>
<name>A0A4V2V2Y4_9BACI</name>
<evidence type="ECO:0000313" key="1">
    <source>
        <dbReference type="EMBL" id="TCT26921.1"/>
    </source>
</evidence>
<dbReference type="Pfam" id="PF09963">
    <property type="entry name" value="DUF2197"/>
    <property type="match status" value="1"/>
</dbReference>
<protein>
    <submittedName>
        <fullName evidence="1">Uncharacterized protein YlaI</fullName>
    </submittedName>
</protein>
<dbReference type="RefSeq" id="WP_132370658.1">
    <property type="nucleotide sequence ID" value="NZ_SMAN01000001.1"/>
</dbReference>
<gene>
    <name evidence="1" type="ORF">EDD68_101278</name>
</gene>
<comment type="caution">
    <text evidence="1">The sequence shown here is derived from an EMBL/GenBank/DDBJ whole genome shotgun (WGS) entry which is preliminary data.</text>
</comment>
<keyword evidence="2" id="KW-1185">Reference proteome</keyword>